<evidence type="ECO:0000313" key="4">
    <source>
        <dbReference type="EMBL" id="CAF1098190.1"/>
    </source>
</evidence>
<comment type="cofactor">
    <cofactor evidence="1">
        <name>a divalent metal cation</name>
        <dbReference type="ChEBI" id="CHEBI:60240"/>
    </cofactor>
</comment>
<dbReference type="Pfam" id="PF13359">
    <property type="entry name" value="DDE_Tnp_4"/>
    <property type="match status" value="1"/>
</dbReference>
<accession>A0A814P063</accession>
<gene>
    <name evidence="4" type="ORF">JXQ802_LOCUS19063</name>
    <name evidence="5" type="ORF">RFH988_LOCUS19644</name>
</gene>
<dbReference type="Proteomes" id="UP000663882">
    <property type="component" value="Unassembled WGS sequence"/>
</dbReference>
<proteinExistence type="predicted"/>
<evidence type="ECO:0000256" key="1">
    <source>
        <dbReference type="ARBA" id="ARBA00001968"/>
    </source>
</evidence>
<dbReference type="OrthoDB" id="6046502at2759"/>
<dbReference type="EMBL" id="CAJNOL010000514">
    <property type="protein sequence ID" value="CAF1098190.1"/>
    <property type="molecule type" value="Genomic_DNA"/>
</dbReference>
<keyword evidence="6" id="KW-1185">Reference proteome</keyword>
<dbReference type="InterPro" id="IPR027806">
    <property type="entry name" value="HARBI1_dom"/>
</dbReference>
<dbReference type="Proteomes" id="UP000663870">
    <property type="component" value="Unassembled WGS sequence"/>
</dbReference>
<evidence type="ECO:0000313" key="5">
    <source>
        <dbReference type="EMBL" id="CAF1107365.1"/>
    </source>
</evidence>
<comment type="caution">
    <text evidence="4">The sequence shown here is derived from an EMBL/GenBank/DDBJ whole genome shotgun (WGS) entry which is preliminary data.</text>
</comment>
<organism evidence="4 6">
    <name type="scientific">Rotaria sordida</name>
    <dbReference type="NCBI Taxonomy" id="392033"/>
    <lineage>
        <taxon>Eukaryota</taxon>
        <taxon>Metazoa</taxon>
        <taxon>Spiralia</taxon>
        <taxon>Gnathifera</taxon>
        <taxon>Rotifera</taxon>
        <taxon>Eurotatoria</taxon>
        <taxon>Bdelloidea</taxon>
        <taxon>Philodinida</taxon>
        <taxon>Philodinidae</taxon>
        <taxon>Rotaria</taxon>
    </lineage>
</organism>
<evidence type="ECO:0000256" key="2">
    <source>
        <dbReference type="ARBA" id="ARBA00022723"/>
    </source>
</evidence>
<evidence type="ECO:0000259" key="3">
    <source>
        <dbReference type="Pfam" id="PF13359"/>
    </source>
</evidence>
<evidence type="ECO:0000313" key="6">
    <source>
        <dbReference type="Proteomes" id="UP000663870"/>
    </source>
</evidence>
<protein>
    <recommendedName>
        <fullName evidence="3">DDE Tnp4 domain-containing protein</fullName>
    </recommendedName>
</protein>
<dbReference type="GO" id="GO:0046872">
    <property type="term" value="F:metal ion binding"/>
    <property type="evidence" value="ECO:0007669"/>
    <property type="project" value="UniProtKB-KW"/>
</dbReference>
<name>A0A814P063_9BILA</name>
<dbReference type="PANTHER" id="PTHR23080">
    <property type="entry name" value="THAP DOMAIN PROTEIN"/>
    <property type="match status" value="1"/>
</dbReference>
<keyword evidence="2" id="KW-0479">Metal-binding</keyword>
<reference evidence="4" key="1">
    <citation type="submission" date="2021-02" db="EMBL/GenBank/DDBJ databases">
        <authorList>
            <person name="Nowell W R."/>
        </authorList>
    </citation>
    <scope>NUCLEOTIDE SEQUENCE</scope>
</reference>
<feature type="domain" description="DDE Tnp4" evidence="3">
    <location>
        <begin position="18"/>
        <end position="173"/>
    </location>
</feature>
<dbReference type="PANTHER" id="PTHR23080:SF143">
    <property type="entry name" value="SI:DKEY-56D12.4"/>
    <property type="match status" value="1"/>
</dbReference>
<sequence>MDSRHTAHGAEEHHKLIVDTTSIAVPQPDDSKQRKAYFNSKSATSYAFKVQIACDFNYRIVHVSECYLGSVHDITVLRESGLLEHVNDSVQIIGDKAYIGEEFVITPKKKPHRSELTTEEKDFNYNINSARAAIENINQRIKTYAVLGSVYRGAVDDFDKITKISQVVCALCNLNLIKHPIRK</sequence>
<dbReference type="AlphaFoldDB" id="A0A814P063"/>
<dbReference type="EMBL" id="CAJNOO010001163">
    <property type="protein sequence ID" value="CAF1107365.1"/>
    <property type="molecule type" value="Genomic_DNA"/>
</dbReference>